<comment type="caution">
    <text evidence="3">The sequence shown here is derived from an EMBL/GenBank/DDBJ whole genome shotgun (WGS) entry which is preliminary data.</text>
</comment>
<feature type="region of interest" description="Disordered" evidence="1">
    <location>
        <begin position="210"/>
        <end position="245"/>
    </location>
</feature>
<sequence>MRIPRLVILGLKQDLSKRDQNSNEQGKSLIVRRHLARCSISSVCANRPQLAVIFVAVLLFALFFYIGLRVLRRTHPNIPAWFPAPIKRWWTKWSPVNYAQTPSPTEQSESPNGRSRDRNRDRNVRSARHREPGGGVDRVTSVRSIMTLPEYRSVAEPDKERTIGREGERGGIDTVIEFPESITEEEERREEHMAALYEIRLARQIERAEARENASNGSRRNRHQNNSLGPATGRNRDGSSSTSLAAALAAVQERDRRLSNVAYAEVGYARPDGTRVRADSAASDNLPLLSSGASMGHARSFSTESVEAFSARPSMETRTARGSMDSRRPVVSMLDVGDTRDDRPPDYGSGPPSGPPPEYEQLHEGHRAGLGGQNLQIPLLRVESASPEPLRSPTYPPPTR</sequence>
<keyword evidence="2" id="KW-0472">Membrane</keyword>
<gene>
    <name evidence="3" type="ORF">Q9L58_003420</name>
</gene>
<organism evidence="3 4">
    <name type="scientific">Discina gigas</name>
    <dbReference type="NCBI Taxonomy" id="1032678"/>
    <lineage>
        <taxon>Eukaryota</taxon>
        <taxon>Fungi</taxon>
        <taxon>Dikarya</taxon>
        <taxon>Ascomycota</taxon>
        <taxon>Pezizomycotina</taxon>
        <taxon>Pezizomycetes</taxon>
        <taxon>Pezizales</taxon>
        <taxon>Discinaceae</taxon>
        <taxon>Discina</taxon>
    </lineage>
</organism>
<dbReference type="Proteomes" id="UP001447188">
    <property type="component" value="Unassembled WGS sequence"/>
</dbReference>
<dbReference type="EMBL" id="JBBBZM010000033">
    <property type="protein sequence ID" value="KAL0637531.1"/>
    <property type="molecule type" value="Genomic_DNA"/>
</dbReference>
<evidence type="ECO:0000256" key="1">
    <source>
        <dbReference type="SAM" id="MobiDB-lite"/>
    </source>
</evidence>
<keyword evidence="4" id="KW-1185">Reference proteome</keyword>
<feature type="region of interest" description="Disordered" evidence="1">
    <location>
        <begin position="100"/>
        <end position="142"/>
    </location>
</feature>
<feature type="compositionally biased region" description="Polar residues" evidence="1">
    <location>
        <begin position="100"/>
        <end position="113"/>
    </location>
</feature>
<feature type="region of interest" description="Disordered" evidence="1">
    <location>
        <begin position="381"/>
        <end position="400"/>
    </location>
</feature>
<protein>
    <submittedName>
        <fullName evidence="3">Uncharacterized protein</fullName>
    </submittedName>
</protein>
<name>A0ABR3GNM8_9PEZI</name>
<evidence type="ECO:0000313" key="4">
    <source>
        <dbReference type="Proteomes" id="UP001447188"/>
    </source>
</evidence>
<keyword evidence="2" id="KW-1133">Transmembrane helix</keyword>
<keyword evidence="2" id="KW-0812">Transmembrane</keyword>
<proteinExistence type="predicted"/>
<evidence type="ECO:0000313" key="3">
    <source>
        <dbReference type="EMBL" id="KAL0637531.1"/>
    </source>
</evidence>
<feature type="region of interest" description="Disordered" evidence="1">
    <location>
        <begin position="312"/>
        <end position="374"/>
    </location>
</feature>
<feature type="transmembrane region" description="Helical" evidence="2">
    <location>
        <begin position="50"/>
        <end position="68"/>
    </location>
</feature>
<evidence type="ECO:0000256" key="2">
    <source>
        <dbReference type="SAM" id="Phobius"/>
    </source>
</evidence>
<reference evidence="3 4" key="1">
    <citation type="submission" date="2024-02" db="EMBL/GenBank/DDBJ databases">
        <title>Discinaceae phylogenomics.</title>
        <authorList>
            <person name="Dirks A.C."/>
            <person name="James T.Y."/>
        </authorList>
    </citation>
    <scope>NUCLEOTIDE SEQUENCE [LARGE SCALE GENOMIC DNA]</scope>
    <source>
        <strain evidence="3 4">ACD0624</strain>
    </source>
</reference>
<accession>A0ABR3GNM8</accession>
<feature type="compositionally biased region" description="Polar residues" evidence="1">
    <location>
        <begin position="213"/>
        <end position="229"/>
    </location>
</feature>
<feature type="compositionally biased region" description="Basic and acidic residues" evidence="1">
    <location>
        <begin position="114"/>
        <end position="132"/>
    </location>
</feature>